<dbReference type="Proteomes" id="UP000051494">
    <property type="component" value="Unassembled WGS sequence"/>
</dbReference>
<dbReference type="STRING" id="437022.CC99x_02005"/>
<dbReference type="EMBL" id="LKHV02000001">
    <property type="protein sequence ID" value="MCS5709012.1"/>
    <property type="molecule type" value="Genomic_DNA"/>
</dbReference>
<dbReference type="EMBL" id="LKHV01000011">
    <property type="protein sequence ID" value="KRG17882.1"/>
    <property type="molecule type" value="Genomic_DNA"/>
</dbReference>
<keyword evidence="1" id="KW-0732">Signal</keyword>
<evidence type="ECO:0000313" key="4">
    <source>
        <dbReference type="EMBL" id="MCS5709012.1"/>
    </source>
</evidence>
<dbReference type="InterPro" id="IPR006315">
    <property type="entry name" value="OM_autotransptr_brl_dom"/>
</dbReference>
<evidence type="ECO:0000313" key="5">
    <source>
        <dbReference type="Proteomes" id="UP000051494"/>
    </source>
</evidence>
<evidence type="ECO:0000259" key="2">
    <source>
        <dbReference type="PROSITE" id="PS51208"/>
    </source>
</evidence>
<dbReference type="OrthoDB" id="6056869at2"/>
<dbReference type="AlphaFoldDB" id="A0A0Q9YKI6"/>
<feature type="domain" description="Autotransporter" evidence="2">
    <location>
        <begin position="159"/>
        <end position="445"/>
    </location>
</feature>
<keyword evidence="5" id="KW-1185">Reference proteome</keyword>
<dbReference type="InterPro" id="IPR036709">
    <property type="entry name" value="Autotransporte_beta_dom_sf"/>
</dbReference>
<dbReference type="SUPFAM" id="SSF103515">
    <property type="entry name" value="Autotransporter"/>
    <property type="match status" value="1"/>
</dbReference>
<protein>
    <submittedName>
        <fullName evidence="4">Autotransporter outer membrane beta-barrel domain-containing protein</fullName>
    </submittedName>
    <submittedName>
        <fullName evidence="3">Outer membrane protein B</fullName>
    </submittedName>
</protein>
<dbReference type="RefSeq" id="WP_057625111.1">
    <property type="nucleotide sequence ID" value="NZ_LKHV02000001.1"/>
</dbReference>
<dbReference type="Pfam" id="PF03797">
    <property type="entry name" value="Autotransporter"/>
    <property type="match status" value="1"/>
</dbReference>
<dbReference type="Gene3D" id="2.40.128.130">
    <property type="entry name" value="Autotransporter beta-domain"/>
    <property type="match status" value="1"/>
</dbReference>
<comment type="caution">
    <text evidence="3">The sequence shown here is derived from an EMBL/GenBank/DDBJ whole genome shotgun (WGS) entry which is preliminary data.</text>
</comment>
<dbReference type="PROSITE" id="PS51208">
    <property type="entry name" value="AUTOTRANSPORTER"/>
    <property type="match status" value="1"/>
</dbReference>
<feature type="signal peptide" evidence="1">
    <location>
        <begin position="1"/>
        <end position="28"/>
    </location>
</feature>
<proteinExistence type="predicted"/>
<sequence>MYKSSNDYRLTKLCVAALVLFVAPQSYATYSNVQSMLDALRPTAAANAPELNQLIIALDGLATDQQRQEALHSLSPLVDLSILSASESANRQMVKHLNQRVLEIKYANGFAAGDDDWDDAFEDTDSDAASTPTAATKEDDTSKYNFSFIKEKSEASNVERDPNKGLWSIVLGSDARQKNRDNAYGYDATLIGGIIGIDRVFGDRWVFGLAGGYQQSDVDSRGPSSSTIDVKRINASLYGYYTCPSSFYIMGLLTGAQNRNDSHRKVLVPSAGGVVGFSRIANAHFNNWESHAHLELGHSWKKGNIYSTPKIFTNYTHWDIESYQENDAIGLNLNVRNHDLDSFVVGGGLLLEYRNHFKNAIVIPYVQGYVLHDFIQDKQTAVSNMLGGGFDFLTTGYEPASTTFEAGAGLSVHSFKNFIFDLQYDFAARSSYTRHNVGLKLRYEWA</sequence>
<organism evidence="3">
    <name type="scientific">Candidatus Berkiella cookevillensis</name>
    <dbReference type="NCBI Taxonomy" id="437022"/>
    <lineage>
        <taxon>Bacteria</taxon>
        <taxon>Pseudomonadati</taxon>
        <taxon>Pseudomonadota</taxon>
        <taxon>Gammaproteobacteria</taxon>
        <taxon>Candidatus Berkiellales</taxon>
        <taxon>Candidatus Berkiellaceae</taxon>
        <taxon>Candidatus Berkiella</taxon>
    </lineage>
</organism>
<evidence type="ECO:0000313" key="3">
    <source>
        <dbReference type="EMBL" id="KRG17882.1"/>
    </source>
</evidence>
<dbReference type="GO" id="GO:0019867">
    <property type="term" value="C:outer membrane"/>
    <property type="evidence" value="ECO:0007669"/>
    <property type="project" value="InterPro"/>
</dbReference>
<gene>
    <name evidence="3" type="primary">ompB_1</name>
    <name evidence="4" type="ORF">CC99x_008865</name>
    <name evidence="3" type="ORF">CC99x_02005</name>
</gene>
<name>A0A0Q9YKI6_9GAMM</name>
<reference evidence="4" key="3">
    <citation type="submission" date="2021-06" db="EMBL/GenBank/DDBJ databases">
        <title>Genomic Description and Analysis of Intracellular Bacteria, Candidatus Berkiella cookevillensis and Candidatus Berkiella aquae.</title>
        <authorList>
            <person name="Kidane D.T."/>
            <person name="Mehari Y.T."/>
            <person name="Rice F.C."/>
            <person name="Arivett B.A."/>
            <person name="Farone A.L."/>
            <person name="Berk S.G."/>
            <person name="Farone M.B."/>
        </authorList>
    </citation>
    <scope>NUCLEOTIDE SEQUENCE</scope>
    <source>
        <strain evidence="4">CC99</strain>
    </source>
</reference>
<reference evidence="4" key="2">
    <citation type="journal article" date="2016" name="Genome Announc.">
        <title>Draft Genome Sequences of Two Novel Amoeba-Resistant Intranuclear Bacteria, 'Candidatus Berkiella cookevillensis' and 'Candidatus Berkiella aquae'.</title>
        <authorList>
            <person name="Mehari Y.T."/>
            <person name="Arivett B.A."/>
            <person name="Farone A.L."/>
            <person name="Gunderson J.H."/>
            <person name="Farone M.B."/>
        </authorList>
    </citation>
    <scope>NUCLEOTIDE SEQUENCE</scope>
    <source>
        <strain evidence="4">CC99</strain>
    </source>
</reference>
<evidence type="ECO:0000256" key="1">
    <source>
        <dbReference type="SAM" id="SignalP"/>
    </source>
</evidence>
<dbReference type="SMART" id="SM00869">
    <property type="entry name" value="Autotransporter"/>
    <property type="match status" value="1"/>
</dbReference>
<accession>A0A0Q9YKI6</accession>
<reference evidence="3" key="1">
    <citation type="submission" date="2015-09" db="EMBL/GenBank/DDBJ databases">
        <title>Draft Genome Sequences of Two Novel Amoeba-resistant Intranuclear Bacteria, Candidatus Berkiella cookevillensis and Candidatus Berkiella aquae.</title>
        <authorList>
            <person name="Mehari Y.T."/>
            <person name="Arivett B.A."/>
            <person name="Farone A.L."/>
            <person name="Gunderson J.H."/>
            <person name="Farone M.B."/>
        </authorList>
    </citation>
    <scope>NUCLEOTIDE SEQUENCE [LARGE SCALE GENOMIC DNA]</scope>
    <source>
        <strain evidence="3">CC99</strain>
    </source>
</reference>
<feature type="chain" id="PRO_5043129684" evidence="1">
    <location>
        <begin position="29"/>
        <end position="446"/>
    </location>
</feature>
<dbReference type="NCBIfam" id="TIGR01414">
    <property type="entry name" value="autotrans_barl"/>
    <property type="match status" value="1"/>
</dbReference>
<dbReference type="InterPro" id="IPR005546">
    <property type="entry name" value="Autotransporte_beta"/>
</dbReference>